<dbReference type="EMBL" id="AQGU01000025">
    <property type="protein sequence ID" value="MBE0359113.1"/>
    <property type="molecule type" value="Genomic_DNA"/>
</dbReference>
<dbReference type="RefSeq" id="WP_193155366.1">
    <property type="nucleotide sequence ID" value="NZ_AQGU01000025.1"/>
</dbReference>
<reference evidence="1 2" key="1">
    <citation type="submission" date="2015-06" db="EMBL/GenBank/DDBJ databases">
        <title>Genome sequence of Pseudoalteromonas aliena.</title>
        <authorList>
            <person name="Xie B.-B."/>
            <person name="Rong J.-C."/>
            <person name="Qin Q.-L."/>
            <person name="Zhang Y.-Z."/>
        </authorList>
    </citation>
    <scope>NUCLEOTIDE SEQUENCE [LARGE SCALE GENOMIC DNA]</scope>
    <source>
        <strain evidence="1 2">SW19</strain>
    </source>
</reference>
<name>A0ABR9DY40_9GAMM</name>
<sequence>MNIEKSDEEFLTPAFGFRAAYKLLMTYKNKYNAYTLETILNRWAPANGEHNGQTYVNLTQNYIKYVGQRLGITAYDAIPEHLSPELMLAMSDFEGAKGAFNLHQAREGVTLA</sequence>
<accession>A0ABR9DY40</accession>
<protein>
    <recommendedName>
        <fullName evidence="3">Structural protein P5</fullName>
    </recommendedName>
</protein>
<comment type="caution">
    <text evidence="1">The sequence shown here is derived from an EMBL/GenBank/DDBJ whole genome shotgun (WGS) entry which is preliminary data.</text>
</comment>
<dbReference type="Proteomes" id="UP000648482">
    <property type="component" value="Unassembled WGS sequence"/>
</dbReference>
<proteinExistence type="predicted"/>
<organism evidence="1 2">
    <name type="scientific">Pseudoalteromonas aliena SW19</name>
    <dbReference type="NCBI Taxonomy" id="1314866"/>
    <lineage>
        <taxon>Bacteria</taxon>
        <taxon>Pseudomonadati</taxon>
        <taxon>Pseudomonadota</taxon>
        <taxon>Gammaproteobacteria</taxon>
        <taxon>Alteromonadales</taxon>
        <taxon>Pseudoalteromonadaceae</taxon>
        <taxon>Pseudoalteromonas</taxon>
    </lineage>
</organism>
<keyword evidence="2" id="KW-1185">Reference proteome</keyword>
<gene>
    <name evidence="1" type="ORF">PALI_a0321</name>
</gene>
<evidence type="ECO:0008006" key="3">
    <source>
        <dbReference type="Google" id="ProtNLM"/>
    </source>
</evidence>
<evidence type="ECO:0000313" key="1">
    <source>
        <dbReference type="EMBL" id="MBE0359113.1"/>
    </source>
</evidence>
<evidence type="ECO:0000313" key="2">
    <source>
        <dbReference type="Proteomes" id="UP000648482"/>
    </source>
</evidence>